<evidence type="ECO:0000256" key="7">
    <source>
        <dbReference type="ARBA" id="ARBA00022989"/>
    </source>
</evidence>
<evidence type="ECO:0000256" key="12">
    <source>
        <dbReference type="HAMAP-Rule" id="MF_01396"/>
    </source>
</evidence>
<dbReference type="InterPro" id="IPR020537">
    <property type="entry name" value="ATP_synth_F0_csu_DDCD_BS"/>
</dbReference>
<feature type="site" description="Reversibly protonated during proton transport" evidence="12">
    <location>
        <position position="59"/>
    </location>
</feature>
<keyword evidence="9 12" id="KW-0446">Lipid-binding</keyword>
<keyword evidence="5 12" id="KW-0812">Transmembrane</keyword>
<evidence type="ECO:0000256" key="6">
    <source>
        <dbReference type="ARBA" id="ARBA00022781"/>
    </source>
</evidence>
<keyword evidence="3 12" id="KW-0813">Transport</keyword>
<evidence type="ECO:0000256" key="5">
    <source>
        <dbReference type="ARBA" id="ARBA00022692"/>
    </source>
</evidence>
<dbReference type="Proteomes" id="UP000033750">
    <property type="component" value="Unassembled WGS sequence"/>
</dbReference>
<keyword evidence="4 12" id="KW-0138">CF(0)</keyword>
<evidence type="ECO:0000256" key="3">
    <source>
        <dbReference type="ARBA" id="ARBA00022448"/>
    </source>
</evidence>
<dbReference type="InterPro" id="IPR000454">
    <property type="entry name" value="ATP_synth_F0_csu"/>
</dbReference>
<evidence type="ECO:0000256" key="2">
    <source>
        <dbReference type="ARBA" id="ARBA00006704"/>
    </source>
</evidence>
<keyword evidence="6 12" id="KW-0375">Hydrogen ion transport</keyword>
<dbReference type="PRINTS" id="PR00124">
    <property type="entry name" value="ATPASEC"/>
</dbReference>
<dbReference type="NCBIfam" id="TIGR01260">
    <property type="entry name" value="ATP_synt_c"/>
    <property type="match status" value="1"/>
</dbReference>
<keyword evidence="12" id="KW-1003">Cell membrane</keyword>
<dbReference type="InterPro" id="IPR035921">
    <property type="entry name" value="F/V-ATP_Csub_sf"/>
</dbReference>
<evidence type="ECO:0000256" key="11">
    <source>
        <dbReference type="ARBA" id="ARBA00023310"/>
    </source>
</evidence>
<evidence type="ECO:0000256" key="9">
    <source>
        <dbReference type="ARBA" id="ARBA00023121"/>
    </source>
</evidence>
<dbReference type="PROSITE" id="PS00605">
    <property type="entry name" value="ATPASE_C"/>
    <property type="match status" value="1"/>
</dbReference>
<evidence type="ECO:0000256" key="10">
    <source>
        <dbReference type="ARBA" id="ARBA00023136"/>
    </source>
</evidence>
<evidence type="ECO:0000313" key="15">
    <source>
        <dbReference type="Proteomes" id="UP000033750"/>
    </source>
</evidence>
<evidence type="ECO:0000313" key="14">
    <source>
        <dbReference type="EMBL" id="KKB26629.1"/>
    </source>
</evidence>
<keyword evidence="15" id="KW-1185">Reference proteome</keyword>
<dbReference type="PATRIC" id="fig|1264554.4.peg.40"/>
<dbReference type="GO" id="GO:0045259">
    <property type="term" value="C:proton-transporting ATP synthase complex"/>
    <property type="evidence" value="ECO:0007669"/>
    <property type="project" value="UniProtKB-KW"/>
</dbReference>
<keyword evidence="11 12" id="KW-0066">ATP synthesis</keyword>
<comment type="function">
    <text evidence="12">F(1)F(0) ATP synthase produces ATP from ADP in the presence of a proton or sodium gradient. F-type ATPases consist of two structural domains, F(1) containing the extramembraneous catalytic core and F(0) containing the membrane proton channel, linked together by a central stalk and a peripheral stalk. During catalysis, ATP synthesis in the catalytic domain of F(1) is coupled via a rotary mechanism of the central stalk subunits to proton translocation.</text>
</comment>
<dbReference type="GO" id="GO:0033177">
    <property type="term" value="C:proton-transporting two-sector ATPase complex, proton-transporting domain"/>
    <property type="evidence" value="ECO:0007669"/>
    <property type="project" value="InterPro"/>
</dbReference>
<feature type="domain" description="V-ATPase proteolipid subunit C-like" evidence="13">
    <location>
        <begin position="10"/>
        <end position="72"/>
    </location>
</feature>
<gene>
    <name evidence="12 14" type="primary">atpE</name>
    <name evidence="14" type="ORF">MMELEA_00100</name>
</gene>
<dbReference type="Pfam" id="PF00137">
    <property type="entry name" value="ATP-synt_C"/>
    <property type="match status" value="1"/>
</dbReference>
<evidence type="ECO:0000256" key="8">
    <source>
        <dbReference type="ARBA" id="ARBA00023065"/>
    </source>
</evidence>
<keyword evidence="8 12" id="KW-0406">Ion transport</keyword>
<evidence type="ECO:0000256" key="4">
    <source>
        <dbReference type="ARBA" id="ARBA00022547"/>
    </source>
</evidence>
<proteinExistence type="inferred from homology"/>
<sequence>MDLNHGLIAIGAGIAMIGTFGTGLGQGIAAGKAAEAVGRNPEAQSKIRTMLLIGSGVAESAAIYALVVALILMFAF</sequence>
<dbReference type="GO" id="GO:0046933">
    <property type="term" value="F:proton-transporting ATP synthase activity, rotational mechanism"/>
    <property type="evidence" value="ECO:0007669"/>
    <property type="project" value="UniProtKB-UniRule"/>
</dbReference>
<evidence type="ECO:0000259" key="13">
    <source>
        <dbReference type="Pfam" id="PF00137"/>
    </source>
</evidence>
<dbReference type="STRING" id="29561.MM26B8_05650"/>
<keyword evidence="10 12" id="KW-0472">Membrane</keyword>
<dbReference type="SUPFAM" id="SSF81333">
    <property type="entry name" value="F1F0 ATP synthase subunit C"/>
    <property type="match status" value="1"/>
</dbReference>
<feature type="transmembrane region" description="Helical" evidence="12">
    <location>
        <begin position="50"/>
        <end position="75"/>
    </location>
</feature>
<dbReference type="InterPro" id="IPR002379">
    <property type="entry name" value="ATPase_proteolipid_c-like_dom"/>
</dbReference>
<keyword evidence="7 12" id="KW-1133">Transmembrane helix</keyword>
<dbReference type="PANTHER" id="PTHR10031:SF0">
    <property type="entry name" value="ATPASE PROTEIN 9"/>
    <property type="match status" value="1"/>
</dbReference>
<reference evidence="14 15" key="1">
    <citation type="submission" date="2015-03" db="EMBL/GenBank/DDBJ databases">
        <title>Genome sequence of Mycoplasma meleagridis strain ATCC 25294.</title>
        <authorList>
            <person name="Yacoub E."/>
            <person name="Blanchard A."/>
            <person name="Sirand-Pugnet P."/>
            <person name="Mardassi B.B.A."/>
        </authorList>
    </citation>
    <scope>NUCLEOTIDE SEQUENCE [LARGE SCALE GENOMIC DNA]</scope>
    <source>
        <strain evidence="14 15">ATCC 25294</strain>
    </source>
</reference>
<name>A0A0F5H021_9BACT</name>
<accession>A0A0F5H021</accession>
<dbReference type="AlphaFoldDB" id="A0A0F5H021"/>
<comment type="caution">
    <text evidence="14">The sequence shown here is derived from an EMBL/GenBank/DDBJ whole genome shotgun (WGS) entry which is preliminary data.</text>
</comment>
<organism evidence="14 15">
    <name type="scientific">Mycoplasmopsis meleagridis ATCC 25294</name>
    <dbReference type="NCBI Taxonomy" id="1264554"/>
    <lineage>
        <taxon>Bacteria</taxon>
        <taxon>Bacillati</taxon>
        <taxon>Mycoplasmatota</taxon>
        <taxon>Mycoplasmoidales</taxon>
        <taxon>Metamycoplasmataceae</taxon>
        <taxon>Mycoplasmopsis</taxon>
    </lineage>
</organism>
<dbReference type="CDD" id="cd18184">
    <property type="entry name" value="ATP-synt_Fo_c_NaATPase"/>
    <property type="match status" value="1"/>
</dbReference>
<comment type="similarity">
    <text evidence="2 12">Belongs to the ATPase C chain family.</text>
</comment>
<dbReference type="HAMAP" id="MF_01396">
    <property type="entry name" value="ATP_synth_c_bact"/>
    <property type="match status" value="1"/>
</dbReference>
<dbReference type="Gene3D" id="1.20.120.610">
    <property type="entry name" value="lithium bound rotor ring of v- atpase"/>
    <property type="match status" value="1"/>
</dbReference>
<feature type="transmembrane region" description="Helical" evidence="12">
    <location>
        <begin position="6"/>
        <end position="29"/>
    </location>
</feature>
<comment type="function">
    <text evidence="12">Key component of the F(0) channel; it plays a direct role in translocation across the membrane. A homomeric c-ring of between 10-14 subunits forms the central stalk rotor element with the F(1) delta and epsilon subunits.</text>
</comment>
<dbReference type="PANTHER" id="PTHR10031">
    <property type="entry name" value="ATP SYNTHASE LIPID-BINDING PROTEIN, MITOCHONDRIAL"/>
    <property type="match status" value="1"/>
</dbReference>
<dbReference type="GO" id="GO:0005886">
    <property type="term" value="C:plasma membrane"/>
    <property type="evidence" value="ECO:0007669"/>
    <property type="project" value="UniProtKB-SubCell"/>
</dbReference>
<evidence type="ECO:0000256" key="1">
    <source>
        <dbReference type="ARBA" id="ARBA00004141"/>
    </source>
</evidence>
<dbReference type="EMBL" id="JZXN01000017">
    <property type="protein sequence ID" value="KKB26629.1"/>
    <property type="molecule type" value="Genomic_DNA"/>
</dbReference>
<protein>
    <recommendedName>
        <fullName evidence="12">ATP synthase subunit c</fullName>
    </recommendedName>
    <alternativeName>
        <fullName evidence="12">ATP synthase F(0) sector subunit c</fullName>
    </alternativeName>
    <alternativeName>
        <fullName evidence="12">F-type ATPase subunit c</fullName>
        <shortName evidence="12">F-ATPase subunit c</shortName>
    </alternativeName>
    <alternativeName>
        <fullName evidence="12">Lipid-binding protein</fullName>
    </alternativeName>
</protein>
<dbReference type="InterPro" id="IPR005953">
    <property type="entry name" value="ATP_synth_csu_bac/chlpt"/>
</dbReference>
<dbReference type="GO" id="GO:0008289">
    <property type="term" value="F:lipid binding"/>
    <property type="evidence" value="ECO:0007669"/>
    <property type="project" value="UniProtKB-KW"/>
</dbReference>
<comment type="subcellular location">
    <subcellularLocation>
        <location evidence="12">Cell membrane</location>
        <topology evidence="12">Multi-pass membrane protein</topology>
    </subcellularLocation>
    <subcellularLocation>
        <location evidence="1">Membrane</location>
        <topology evidence="1">Multi-pass membrane protein</topology>
    </subcellularLocation>
</comment>